<protein>
    <submittedName>
        <fullName evidence="1">Uncharacterized protein</fullName>
    </submittedName>
</protein>
<evidence type="ECO:0000313" key="1">
    <source>
        <dbReference type="EMBL" id="MCD7465929.1"/>
    </source>
</evidence>
<keyword evidence="2" id="KW-1185">Reference proteome</keyword>
<comment type="caution">
    <text evidence="1">The sequence shown here is derived from an EMBL/GenBank/DDBJ whole genome shotgun (WGS) entry which is preliminary data.</text>
</comment>
<sequence length="100" mass="11473">MKKGTWRYLKKLLHSVVHVKNLDLGYVLNGASSNIVNVITLDNLITKLLGTKALYFHESRTIWLDSGRRLKQVLLNKFGEEMQKKIMATEDRLSDLLDSS</sequence>
<organism evidence="1 2">
    <name type="scientific">Datura stramonium</name>
    <name type="common">Jimsonweed</name>
    <name type="synonym">Common thornapple</name>
    <dbReference type="NCBI Taxonomy" id="4076"/>
    <lineage>
        <taxon>Eukaryota</taxon>
        <taxon>Viridiplantae</taxon>
        <taxon>Streptophyta</taxon>
        <taxon>Embryophyta</taxon>
        <taxon>Tracheophyta</taxon>
        <taxon>Spermatophyta</taxon>
        <taxon>Magnoliopsida</taxon>
        <taxon>eudicotyledons</taxon>
        <taxon>Gunneridae</taxon>
        <taxon>Pentapetalae</taxon>
        <taxon>asterids</taxon>
        <taxon>lamiids</taxon>
        <taxon>Solanales</taxon>
        <taxon>Solanaceae</taxon>
        <taxon>Solanoideae</taxon>
        <taxon>Datureae</taxon>
        <taxon>Datura</taxon>
    </lineage>
</organism>
<evidence type="ECO:0000313" key="2">
    <source>
        <dbReference type="Proteomes" id="UP000823775"/>
    </source>
</evidence>
<accession>A0ABS8T3H2</accession>
<name>A0ABS8T3H2_DATST</name>
<proteinExistence type="predicted"/>
<reference evidence="1 2" key="1">
    <citation type="journal article" date="2021" name="BMC Genomics">
        <title>Datura genome reveals duplications of psychoactive alkaloid biosynthetic genes and high mutation rate following tissue culture.</title>
        <authorList>
            <person name="Rajewski A."/>
            <person name="Carter-House D."/>
            <person name="Stajich J."/>
            <person name="Litt A."/>
        </authorList>
    </citation>
    <scope>NUCLEOTIDE SEQUENCE [LARGE SCALE GENOMIC DNA]</scope>
    <source>
        <strain evidence="1">AR-01</strain>
    </source>
</reference>
<dbReference type="EMBL" id="JACEIK010001096">
    <property type="protein sequence ID" value="MCD7465929.1"/>
    <property type="molecule type" value="Genomic_DNA"/>
</dbReference>
<dbReference type="Proteomes" id="UP000823775">
    <property type="component" value="Unassembled WGS sequence"/>
</dbReference>
<gene>
    <name evidence="1" type="ORF">HAX54_002144</name>
</gene>